<dbReference type="GO" id="GO:0006313">
    <property type="term" value="P:DNA transposition"/>
    <property type="evidence" value="ECO:0007669"/>
    <property type="project" value="InterPro"/>
</dbReference>
<accession>A0A951US91</accession>
<evidence type="ECO:0000259" key="1">
    <source>
        <dbReference type="SMART" id="SM01321"/>
    </source>
</evidence>
<dbReference type="NCBIfam" id="NF033573">
    <property type="entry name" value="transpos_IS200"/>
    <property type="match status" value="1"/>
</dbReference>
<protein>
    <submittedName>
        <fullName evidence="2">IS200/IS605 family transposase</fullName>
    </submittedName>
</protein>
<comment type="caution">
    <text evidence="2">The sequence shown here is derived from an EMBL/GenBank/DDBJ whole genome shotgun (WGS) entry which is preliminary data.</text>
</comment>
<dbReference type="PANTHER" id="PTHR33360:SF2">
    <property type="entry name" value="TRANSPOSASE FOR INSERTION SEQUENCE ELEMENT IS200"/>
    <property type="match status" value="1"/>
</dbReference>
<evidence type="ECO:0000313" key="3">
    <source>
        <dbReference type="Proteomes" id="UP000729701"/>
    </source>
</evidence>
<dbReference type="GO" id="GO:0003677">
    <property type="term" value="F:DNA binding"/>
    <property type="evidence" value="ECO:0007669"/>
    <property type="project" value="InterPro"/>
</dbReference>
<dbReference type="GO" id="GO:0004803">
    <property type="term" value="F:transposase activity"/>
    <property type="evidence" value="ECO:0007669"/>
    <property type="project" value="InterPro"/>
</dbReference>
<dbReference type="InterPro" id="IPR002686">
    <property type="entry name" value="Transposase_17"/>
</dbReference>
<gene>
    <name evidence="2" type="primary">tnpA</name>
    <name evidence="2" type="ORF">KME60_06030</name>
</gene>
<organism evidence="2 3">
    <name type="scientific">Cyanomargarita calcarea GSE-NOS-MK-12-04C</name>
    <dbReference type="NCBI Taxonomy" id="2839659"/>
    <lineage>
        <taxon>Bacteria</taxon>
        <taxon>Bacillati</taxon>
        <taxon>Cyanobacteriota</taxon>
        <taxon>Cyanophyceae</taxon>
        <taxon>Nostocales</taxon>
        <taxon>Cyanomargaritaceae</taxon>
        <taxon>Cyanomargarita</taxon>
    </lineage>
</organism>
<name>A0A951US91_9CYAN</name>
<reference evidence="2" key="2">
    <citation type="journal article" date="2022" name="Microbiol. Resour. Announc.">
        <title>Metagenome Sequencing to Explore Phylogenomics of Terrestrial Cyanobacteria.</title>
        <authorList>
            <person name="Ward R.D."/>
            <person name="Stajich J.E."/>
            <person name="Johansen J.R."/>
            <person name="Huntemann M."/>
            <person name="Clum A."/>
            <person name="Foster B."/>
            <person name="Foster B."/>
            <person name="Roux S."/>
            <person name="Palaniappan K."/>
            <person name="Varghese N."/>
            <person name="Mukherjee S."/>
            <person name="Reddy T.B.K."/>
            <person name="Daum C."/>
            <person name="Copeland A."/>
            <person name="Chen I.A."/>
            <person name="Ivanova N.N."/>
            <person name="Kyrpides N.C."/>
            <person name="Shapiro N."/>
            <person name="Eloe-Fadrosh E.A."/>
            <person name="Pietrasiak N."/>
        </authorList>
    </citation>
    <scope>NUCLEOTIDE SEQUENCE</scope>
    <source>
        <strain evidence="2">GSE-NOS-MK-12-04C</strain>
    </source>
</reference>
<dbReference type="InterPro" id="IPR036515">
    <property type="entry name" value="Transposase_17_sf"/>
</dbReference>
<feature type="domain" description="Transposase IS200-like" evidence="1">
    <location>
        <begin position="5"/>
        <end position="119"/>
    </location>
</feature>
<dbReference type="Pfam" id="PF01797">
    <property type="entry name" value="Y1_Tnp"/>
    <property type="match status" value="1"/>
</dbReference>
<dbReference type="SMART" id="SM01321">
    <property type="entry name" value="Y1_Tnp"/>
    <property type="match status" value="1"/>
</dbReference>
<dbReference type="SUPFAM" id="SSF143422">
    <property type="entry name" value="Transposase IS200-like"/>
    <property type="match status" value="1"/>
</dbReference>
<sequence>MPKNFTQLYLHCVWATWDRLPLVTTDIQDIVYAAIVKQCSDLGCTVIAVGGVADHVHLLINFPATLTVSELIGKAKGSSSHLITHEIKPGNFFKWQGAYGAFTVSYHNIDQIANYIRNQAKHHSQKSLILDWEMQ</sequence>
<dbReference type="Gene3D" id="3.30.70.1290">
    <property type="entry name" value="Transposase IS200-like"/>
    <property type="match status" value="1"/>
</dbReference>
<dbReference type="EMBL" id="JAHHGZ010000005">
    <property type="protein sequence ID" value="MBW4667001.1"/>
    <property type="molecule type" value="Genomic_DNA"/>
</dbReference>
<reference evidence="2" key="1">
    <citation type="submission" date="2021-05" db="EMBL/GenBank/DDBJ databases">
        <authorList>
            <person name="Pietrasiak N."/>
            <person name="Ward R."/>
            <person name="Stajich J.E."/>
            <person name="Kurbessoian T."/>
        </authorList>
    </citation>
    <scope>NUCLEOTIDE SEQUENCE</scope>
    <source>
        <strain evidence="2">GSE-NOS-MK-12-04C</strain>
    </source>
</reference>
<dbReference type="Proteomes" id="UP000729701">
    <property type="component" value="Unassembled WGS sequence"/>
</dbReference>
<dbReference type="AlphaFoldDB" id="A0A951US91"/>
<proteinExistence type="predicted"/>
<evidence type="ECO:0000313" key="2">
    <source>
        <dbReference type="EMBL" id="MBW4667001.1"/>
    </source>
</evidence>
<dbReference type="PANTHER" id="PTHR33360">
    <property type="entry name" value="TRANSPOSASE FOR INSERTION SEQUENCE ELEMENT IS200"/>
    <property type="match status" value="1"/>
</dbReference>